<dbReference type="PANTHER" id="PTHR33678:SF1">
    <property type="entry name" value="BLL1576 PROTEIN"/>
    <property type="match status" value="1"/>
</dbReference>
<dbReference type="InterPro" id="IPR004291">
    <property type="entry name" value="Transposase_IS66_central"/>
</dbReference>
<dbReference type="Pfam" id="PF03050">
    <property type="entry name" value="DDE_Tnp_IS66"/>
    <property type="match status" value="1"/>
</dbReference>
<dbReference type="EMBL" id="CP043028">
    <property type="protein sequence ID" value="QFJ53924.1"/>
    <property type="molecule type" value="Genomic_DNA"/>
</dbReference>
<organism evidence="2 3">
    <name type="scientific">Pseudobutyrivibrio xylanivorans</name>
    <dbReference type="NCBI Taxonomy" id="185007"/>
    <lineage>
        <taxon>Bacteria</taxon>
        <taxon>Bacillati</taxon>
        <taxon>Bacillota</taxon>
        <taxon>Clostridia</taxon>
        <taxon>Lachnospirales</taxon>
        <taxon>Lachnospiraceae</taxon>
        <taxon>Pseudobutyrivibrio</taxon>
    </lineage>
</organism>
<dbReference type="PANTHER" id="PTHR33678">
    <property type="entry name" value="BLL1576 PROTEIN"/>
    <property type="match status" value="1"/>
</dbReference>
<feature type="domain" description="Transposase IS66 central" evidence="1">
    <location>
        <begin position="13"/>
        <end position="121"/>
    </location>
</feature>
<dbReference type="KEGG" id="pxv:FXF36_03100"/>
<reference evidence="3" key="1">
    <citation type="submission" date="2019-08" db="EMBL/GenBank/DDBJ databases">
        <title>Complete Genome Sequence of the Polysaccharide-Degrading Rumen Bacterium Pseudobutyrivibrio xylanivorans MA3014.</title>
        <authorList>
            <person name="Palevich N."/>
            <person name="Maclean P.H."/>
            <person name="Kelly W.J."/>
            <person name="Leahy S.C."/>
            <person name="Rakonjac J."/>
            <person name="Attwood G.T."/>
        </authorList>
    </citation>
    <scope>NUCLEOTIDE SEQUENCE [LARGE SCALE GENOMIC DNA]</scope>
    <source>
        <strain evidence="3">MA3014</strain>
    </source>
</reference>
<dbReference type="OrthoDB" id="9760067at2"/>
<protein>
    <submittedName>
        <fullName evidence="2">Transposase</fullName>
    </submittedName>
</protein>
<gene>
    <name evidence="2" type="ORF">FXF36_03100</name>
</gene>
<dbReference type="AlphaFoldDB" id="A0A5P6VRT3"/>
<evidence type="ECO:0000313" key="2">
    <source>
        <dbReference type="EMBL" id="QFJ53924.1"/>
    </source>
</evidence>
<accession>A0A5P6VRT3</accession>
<name>A0A5P6VRT3_PSEXY</name>
<dbReference type="InterPro" id="IPR052344">
    <property type="entry name" value="Transposase-related"/>
</dbReference>
<evidence type="ECO:0000313" key="3">
    <source>
        <dbReference type="Proteomes" id="UP000327030"/>
    </source>
</evidence>
<sequence length="147" mass="16970">MRKKGNQDKRSCLRRRFDEALKATPKDKQKSCTANKALKMIQAIYREEKKLSDLSPAERYEHRQFTVKPLVEAYFAWVHKVEPNVLANSKTHKGLQYSINQEQYLKVFLEDGEVPMDNNLALSEGITYPQLFLGSLINADFTEKSCA</sequence>
<dbReference type="Proteomes" id="UP000327030">
    <property type="component" value="Chromosome 1"/>
</dbReference>
<proteinExistence type="predicted"/>
<evidence type="ECO:0000259" key="1">
    <source>
        <dbReference type="Pfam" id="PF03050"/>
    </source>
</evidence>